<comment type="similarity">
    <text evidence="2">Belongs to the peptide transporter carbon starvation (CstA) (TC 2.A.114) family.</text>
</comment>
<proteinExistence type="inferred from homology"/>
<accession>A0A432MHN9</accession>
<comment type="caution">
    <text evidence="9">The sequence shown here is derived from an EMBL/GenBank/DDBJ whole genome shotgun (WGS) entry which is preliminary data.</text>
</comment>
<feature type="domain" description="CstA N-terminal" evidence="8">
    <location>
        <begin position="5"/>
        <end position="383"/>
    </location>
</feature>
<dbReference type="AlphaFoldDB" id="A0A432MHN9"/>
<dbReference type="PANTHER" id="PTHR30252:SF0">
    <property type="entry name" value="PEPTIDE TRANSPORTER CSTA"/>
    <property type="match status" value="1"/>
</dbReference>
<dbReference type="RefSeq" id="WP_126726437.1">
    <property type="nucleotide sequence ID" value="NZ_RYZH01000031.1"/>
</dbReference>
<feature type="transmembrane region" description="Helical" evidence="7">
    <location>
        <begin position="615"/>
        <end position="639"/>
    </location>
</feature>
<feature type="transmembrane region" description="Helical" evidence="7">
    <location>
        <begin position="513"/>
        <end position="532"/>
    </location>
</feature>
<keyword evidence="3" id="KW-1003">Cell membrane</keyword>
<organism evidence="9 10">
    <name type="scientific">Tautonia sociabilis</name>
    <dbReference type="NCBI Taxonomy" id="2080755"/>
    <lineage>
        <taxon>Bacteria</taxon>
        <taxon>Pseudomonadati</taxon>
        <taxon>Planctomycetota</taxon>
        <taxon>Planctomycetia</taxon>
        <taxon>Isosphaerales</taxon>
        <taxon>Isosphaeraceae</taxon>
        <taxon>Tautonia</taxon>
    </lineage>
</organism>
<keyword evidence="6 7" id="KW-0472">Membrane</keyword>
<evidence type="ECO:0000256" key="1">
    <source>
        <dbReference type="ARBA" id="ARBA00004651"/>
    </source>
</evidence>
<reference evidence="9 10" key="1">
    <citation type="submission" date="2018-12" db="EMBL/GenBank/DDBJ databases">
        <authorList>
            <person name="Toschakov S.V."/>
        </authorList>
    </citation>
    <scope>NUCLEOTIDE SEQUENCE [LARGE SCALE GENOMIC DNA]</scope>
    <source>
        <strain evidence="9 10">GM2012</strain>
    </source>
</reference>
<keyword evidence="10" id="KW-1185">Reference proteome</keyword>
<dbReference type="PANTHER" id="PTHR30252">
    <property type="entry name" value="INNER MEMBRANE PEPTIDE TRANSPORTER"/>
    <property type="match status" value="1"/>
</dbReference>
<feature type="transmembrane region" description="Helical" evidence="7">
    <location>
        <begin position="161"/>
        <end position="179"/>
    </location>
</feature>
<dbReference type="GO" id="GO:0009267">
    <property type="term" value="P:cellular response to starvation"/>
    <property type="evidence" value="ECO:0007669"/>
    <property type="project" value="InterPro"/>
</dbReference>
<name>A0A432MHN9_9BACT</name>
<feature type="transmembrane region" description="Helical" evidence="7">
    <location>
        <begin position="544"/>
        <end position="569"/>
    </location>
</feature>
<keyword evidence="5 7" id="KW-1133">Transmembrane helix</keyword>
<dbReference type="OrthoDB" id="9761224at2"/>
<feature type="transmembrane region" description="Helical" evidence="7">
    <location>
        <begin position="130"/>
        <end position="155"/>
    </location>
</feature>
<evidence type="ECO:0000256" key="6">
    <source>
        <dbReference type="ARBA" id="ARBA00023136"/>
    </source>
</evidence>
<feature type="transmembrane region" description="Helical" evidence="7">
    <location>
        <begin position="85"/>
        <end position="109"/>
    </location>
</feature>
<sequence>MQTLLIALGAGVAFLVAYHTYGRWLGRTIFRLSADYVCPSHRLRDDADYVPTARAVVFGHHFTSIAGTGPIVGPAIAVMWGWVPALLWVVFGSIFIGAVHDFGALVVSIRNNGQTVGDIAGRLINRRARILFLLILFLALTIVLAIFGLVIAAVFRQYPASIFPCLVQIPIAVAIGIWLHRKGAALAVPSVIALALMYLTVIFGDENTPVASLSFLPGWLASGIEAVEATLHGWNATMAGWSTITWVGLLLIYSYIASVIPVWILLQPRDYINSLQLISALGLIVVGLAVAAFAGGAPVGEEGARPPLAIAAPAVDFSPTDAPLIFPFLFVTIACGAISGFHCLVSSGTSSKQIDREPDARFVGYGGMLTEGFLATLVILACVAGLGLGIPGENGAPLLGGAAFAERYGSWNTSGGLAATVGAFVDGSANFLKAMGLPEGVSVALMGVLVASFAGTTLDTACRLQRYVVQELARALIGGGRAEAESPDAPLFRREPVPLSAHPLSWLANKHGATIFAVVLAGALAAFPKAGQQWSWANAGQGGLILWPLFGATNQLLGGLSFLVIAFYLRRRGLPNWFLIAPLIFMLLLPAWAMLWQIFIDAPGPGGSWLADRQWVLLGIGLATTVLEAWLVVEALLLWPRIAGVLEPLVAPEPVTFAPQGAASAVGSGAGA</sequence>
<protein>
    <submittedName>
        <fullName evidence="9">Carbon starvation protein A</fullName>
    </submittedName>
</protein>
<dbReference type="InterPro" id="IPR003706">
    <property type="entry name" value="CstA_N"/>
</dbReference>
<dbReference type="GO" id="GO:0005886">
    <property type="term" value="C:plasma membrane"/>
    <property type="evidence" value="ECO:0007669"/>
    <property type="project" value="UniProtKB-SubCell"/>
</dbReference>
<dbReference type="Proteomes" id="UP000280296">
    <property type="component" value="Unassembled WGS sequence"/>
</dbReference>
<evidence type="ECO:0000313" key="9">
    <source>
        <dbReference type="EMBL" id="RUL86439.1"/>
    </source>
</evidence>
<feature type="transmembrane region" description="Helical" evidence="7">
    <location>
        <begin position="324"/>
        <end position="345"/>
    </location>
</feature>
<evidence type="ECO:0000256" key="3">
    <source>
        <dbReference type="ARBA" id="ARBA00022475"/>
    </source>
</evidence>
<feature type="transmembrane region" description="Helical" evidence="7">
    <location>
        <begin position="244"/>
        <end position="266"/>
    </location>
</feature>
<evidence type="ECO:0000256" key="7">
    <source>
        <dbReference type="SAM" id="Phobius"/>
    </source>
</evidence>
<comment type="subcellular location">
    <subcellularLocation>
        <location evidence="1">Cell membrane</location>
        <topology evidence="1">Multi-pass membrane protein</topology>
    </subcellularLocation>
</comment>
<feature type="domain" description="CstA N-terminal" evidence="8">
    <location>
        <begin position="419"/>
        <end position="589"/>
    </location>
</feature>
<feature type="transmembrane region" description="Helical" evidence="7">
    <location>
        <begin position="440"/>
        <end position="458"/>
    </location>
</feature>
<dbReference type="InterPro" id="IPR051605">
    <property type="entry name" value="CstA"/>
</dbReference>
<evidence type="ECO:0000256" key="5">
    <source>
        <dbReference type="ARBA" id="ARBA00022989"/>
    </source>
</evidence>
<dbReference type="Pfam" id="PF02554">
    <property type="entry name" value="CstA"/>
    <property type="match status" value="2"/>
</dbReference>
<keyword evidence="4 7" id="KW-0812">Transmembrane</keyword>
<evidence type="ECO:0000313" key="10">
    <source>
        <dbReference type="Proteomes" id="UP000280296"/>
    </source>
</evidence>
<evidence type="ECO:0000259" key="8">
    <source>
        <dbReference type="Pfam" id="PF02554"/>
    </source>
</evidence>
<feature type="transmembrane region" description="Helical" evidence="7">
    <location>
        <begin position="366"/>
        <end position="390"/>
    </location>
</feature>
<evidence type="ECO:0000256" key="2">
    <source>
        <dbReference type="ARBA" id="ARBA00007755"/>
    </source>
</evidence>
<gene>
    <name evidence="9" type="ORF">TsocGM_15815</name>
</gene>
<dbReference type="EMBL" id="RYZH01000031">
    <property type="protein sequence ID" value="RUL86439.1"/>
    <property type="molecule type" value="Genomic_DNA"/>
</dbReference>
<feature type="transmembrane region" description="Helical" evidence="7">
    <location>
        <begin position="278"/>
        <end position="297"/>
    </location>
</feature>
<evidence type="ECO:0000256" key="4">
    <source>
        <dbReference type="ARBA" id="ARBA00022692"/>
    </source>
</evidence>
<reference evidence="9 10" key="2">
    <citation type="submission" date="2019-01" db="EMBL/GenBank/DDBJ databases">
        <title>Tautonia sociabilis, a novel thermotolerant planctomycete of Isosphaeraceae family, isolated from a 4000 m deep subterranean habitat.</title>
        <authorList>
            <person name="Kovaleva O.L."/>
            <person name="Elcheninov A.G."/>
            <person name="Van Heerden E."/>
            <person name="Toshchakov S.V."/>
            <person name="Novikov A."/>
            <person name="Bonch-Osmolovskaya E.A."/>
            <person name="Kublanov I.V."/>
        </authorList>
    </citation>
    <scope>NUCLEOTIDE SEQUENCE [LARGE SCALE GENOMIC DNA]</scope>
    <source>
        <strain evidence="9 10">GM2012</strain>
    </source>
</reference>
<feature type="transmembrane region" description="Helical" evidence="7">
    <location>
        <begin position="186"/>
        <end position="204"/>
    </location>
</feature>
<feature type="transmembrane region" description="Helical" evidence="7">
    <location>
        <begin position="576"/>
        <end position="595"/>
    </location>
</feature>